<keyword evidence="2 5" id="KW-0808">Transferase</keyword>
<reference evidence="6 7" key="1">
    <citation type="journal article" date="2018" name="PLoS ONE">
        <title>The draft genome of Kipferlia bialata reveals reductive genome evolution in fornicate parasites.</title>
        <authorList>
            <person name="Tanifuji G."/>
            <person name="Takabayashi S."/>
            <person name="Kume K."/>
            <person name="Takagi M."/>
            <person name="Nakayama T."/>
            <person name="Kamikawa R."/>
            <person name="Inagaki Y."/>
            <person name="Hashimoto T."/>
        </authorList>
    </citation>
    <scope>NUCLEOTIDE SEQUENCE [LARGE SCALE GENOMIC DNA]</scope>
    <source>
        <strain evidence="6">NY0173</strain>
    </source>
</reference>
<dbReference type="InterPro" id="IPR000850">
    <property type="entry name" value="Adenylat/UMP-CMP_kin"/>
</dbReference>
<dbReference type="SUPFAM" id="SSF57774">
    <property type="entry name" value="Microbial and mitochondrial ADK, insert 'zinc finger' domain"/>
    <property type="match status" value="1"/>
</dbReference>
<dbReference type="EMBL" id="BDIP01001210">
    <property type="protein sequence ID" value="GIQ83861.1"/>
    <property type="molecule type" value="Genomic_DNA"/>
</dbReference>
<keyword evidence="3" id="KW-0547">Nucleotide-binding</keyword>
<dbReference type="Proteomes" id="UP000265618">
    <property type="component" value="Unassembled WGS sequence"/>
</dbReference>
<dbReference type="AlphaFoldDB" id="A0A9K3GIW8"/>
<dbReference type="GO" id="GO:0004017">
    <property type="term" value="F:AMP kinase activity"/>
    <property type="evidence" value="ECO:0007669"/>
    <property type="project" value="InterPro"/>
</dbReference>
<name>A0A9K3GIW8_9EUKA</name>
<evidence type="ECO:0000256" key="4">
    <source>
        <dbReference type="ARBA" id="ARBA00022777"/>
    </source>
</evidence>
<dbReference type="OrthoDB" id="439792at2759"/>
<dbReference type="InterPro" id="IPR027417">
    <property type="entry name" value="P-loop_NTPase"/>
</dbReference>
<protein>
    <submittedName>
        <fullName evidence="6">Adenylate kinase/UMP-CMP kinase</fullName>
    </submittedName>
</protein>
<keyword evidence="7" id="KW-1185">Reference proteome</keyword>
<evidence type="ECO:0000256" key="5">
    <source>
        <dbReference type="RuleBase" id="RU003330"/>
    </source>
</evidence>
<dbReference type="PROSITE" id="PS00113">
    <property type="entry name" value="ADENYLATE_KINASE"/>
    <property type="match status" value="1"/>
</dbReference>
<proteinExistence type="inferred from homology"/>
<evidence type="ECO:0000256" key="3">
    <source>
        <dbReference type="ARBA" id="ARBA00022741"/>
    </source>
</evidence>
<evidence type="ECO:0000256" key="2">
    <source>
        <dbReference type="ARBA" id="ARBA00022679"/>
    </source>
</evidence>
<comment type="similarity">
    <text evidence="1 5">Belongs to the adenylate kinase family.</text>
</comment>
<dbReference type="InterPro" id="IPR033690">
    <property type="entry name" value="Adenylat_kinase_CS"/>
</dbReference>
<dbReference type="Pfam" id="PF00406">
    <property type="entry name" value="ADK"/>
    <property type="match status" value="1"/>
</dbReference>
<accession>A0A9K3GIW8</accession>
<sequence>MLRKHKREGTPLGLKAAEYMNRGDLVPDEVVVEMILQRLKEKEIVESGYVLDGFPRTLSQAQAMVDAGIVPTHFLLLEISDEEVIRRMAGRRVDPVTGATYHTEFRPPPPEVAEGCVQRSDDIDLEAVHNRLKVYHRETESVYIKFKDSLVFIDAAQGSDQASEDCVASIRQ</sequence>
<dbReference type="InterPro" id="IPR036193">
    <property type="entry name" value="ADK_active_lid_dom_sf"/>
</dbReference>
<dbReference type="Gene3D" id="3.40.50.300">
    <property type="entry name" value="P-loop containing nucleotide triphosphate hydrolases"/>
    <property type="match status" value="1"/>
</dbReference>
<organism evidence="6 7">
    <name type="scientific">Kipferlia bialata</name>
    <dbReference type="NCBI Taxonomy" id="797122"/>
    <lineage>
        <taxon>Eukaryota</taxon>
        <taxon>Metamonada</taxon>
        <taxon>Carpediemonas-like organisms</taxon>
        <taxon>Kipferlia</taxon>
    </lineage>
</organism>
<dbReference type="PRINTS" id="PR00094">
    <property type="entry name" value="ADENYLTKNASE"/>
</dbReference>
<dbReference type="SUPFAM" id="SSF52540">
    <property type="entry name" value="P-loop containing nucleoside triphosphate hydrolases"/>
    <property type="match status" value="1"/>
</dbReference>
<evidence type="ECO:0000313" key="6">
    <source>
        <dbReference type="EMBL" id="GIQ83861.1"/>
    </source>
</evidence>
<keyword evidence="4 5" id="KW-0418">Kinase</keyword>
<dbReference type="HAMAP" id="MF_00235">
    <property type="entry name" value="Adenylate_kinase_Adk"/>
    <property type="match status" value="1"/>
</dbReference>
<dbReference type="PANTHER" id="PTHR23359">
    <property type="entry name" value="NUCLEOTIDE KINASE"/>
    <property type="match status" value="1"/>
</dbReference>
<dbReference type="CDD" id="cd01428">
    <property type="entry name" value="ADK"/>
    <property type="match status" value="1"/>
</dbReference>
<gene>
    <name evidence="6" type="ORF">KIPB_005256</name>
</gene>
<comment type="caution">
    <text evidence="6">The sequence shown here is derived from an EMBL/GenBank/DDBJ whole genome shotgun (WGS) entry which is preliminary data.</text>
</comment>
<evidence type="ECO:0000313" key="7">
    <source>
        <dbReference type="Proteomes" id="UP000265618"/>
    </source>
</evidence>
<dbReference type="GO" id="GO:0005524">
    <property type="term" value="F:ATP binding"/>
    <property type="evidence" value="ECO:0007669"/>
    <property type="project" value="InterPro"/>
</dbReference>
<evidence type="ECO:0000256" key="1">
    <source>
        <dbReference type="ARBA" id="ARBA00007220"/>
    </source>
</evidence>